<name>A0A381QNH3_9ZZZZ</name>
<accession>A0A381QNH3</accession>
<proteinExistence type="predicted"/>
<feature type="non-terminal residue" evidence="2">
    <location>
        <position position="1"/>
    </location>
</feature>
<gene>
    <name evidence="2" type="ORF">METZ01_LOCUS31947</name>
</gene>
<dbReference type="AlphaFoldDB" id="A0A381QNH3"/>
<sequence>VKVIKDNRANPIPHHDVLSSDPAPSTTPTAPHTPIIVNPN</sequence>
<protein>
    <submittedName>
        <fullName evidence="2">Uncharacterized protein</fullName>
    </submittedName>
</protein>
<evidence type="ECO:0000313" key="2">
    <source>
        <dbReference type="EMBL" id="SUZ79093.1"/>
    </source>
</evidence>
<organism evidence="2">
    <name type="scientific">marine metagenome</name>
    <dbReference type="NCBI Taxonomy" id="408172"/>
    <lineage>
        <taxon>unclassified sequences</taxon>
        <taxon>metagenomes</taxon>
        <taxon>ecological metagenomes</taxon>
    </lineage>
</organism>
<dbReference type="EMBL" id="UINC01001372">
    <property type="protein sequence ID" value="SUZ79093.1"/>
    <property type="molecule type" value="Genomic_DNA"/>
</dbReference>
<feature type="compositionally biased region" description="Basic and acidic residues" evidence="1">
    <location>
        <begin position="1"/>
        <end position="18"/>
    </location>
</feature>
<reference evidence="2" key="1">
    <citation type="submission" date="2018-05" db="EMBL/GenBank/DDBJ databases">
        <authorList>
            <person name="Lanie J.A."/>
            <person name="Ng W.-L."/>
            <person name="Kazmierczak K.M."/>
            <person name="Andrzejewski T.M."/>
            <person name="Davidsen T.M."/>
            <person name="Wayne K.J."/>
            <person name="Tettelin H."/>
            <person name="Glass J.I."/>
            <person name="Rusch D."/>
            <person name="Podicherti R."/>
            <person name="Tsui H.-C.T."/>
            <person name="Winkler M.E."/>
        </authorList>
    </citation>
    <scope>NUCLEOTIDE SEQUENCE</scope>
</reference>
<evidence type="ECO:0000256" key="1">
    <source>
        <dbReference type="SAM" id="MobiDB-lite"/>
    </source>
</evidence>
<feature type="compositionally biased region" description="Low complexity" evidence="1">
    <location>
        <begin position="22"/>
        <end position="34"/>
    </location>
</feature>
<feature type="region of interest" description="Disordered" evidence="1">
    <location>
        <begin position="1"/>
        <end position="40"/>
    </location>
</feature>